<name>A0A9P9YZM3_9MUSC</name>
<comment type="similarity">
    <text evidence="3">Belongs to the mab-21 family.</text>
</comment>
<sequence>MTVLTSNRGFIKKGSPTVRGNRFIMSIQGKIKEILNKLNISDNDRCEYTQDAISIQNYLVEELKDKDATFRSAYDGLSLGGSYLDRVKLVTPDEFDLHMKLKFPFQISPERGEHGFVFLYAPGGRNAAFVSSDGYIRREDLQGWLRGILKKVFTSTLSLKCLNTGNSYTVRYTNEGYGCAHSIEAVCGDRSISFDLVPAFEFIWSKWPLADPPVPYQVRAQYPWFAIPQKKLGSSDERTFMVCAPHWEREVMKNHYNLKNVLRLMKGIRDGNSEALPHLSSYMLKSVLLQEVSNVNWMHDEGPLLVYMWGKLVERLDNGRLNFFLAIGHNIFDRLNHQEINACRTNANVIYHKLHQAFNQHNVYELQKLFNLN</sequence>
<keyword evidence="9" id="KW-0460">Magnesium</keyword>
<dbReference type="EMBL" id="JAMKOV010000001">
    <property type="protein sequence ID" value="KAI8045614.1"/>
    <property type="molecule type" value="Genomic_DNA"/>
</dbReference>
<dbReference type="Gene3D" id="3.30.460.90">
    <property type="match status" value="1"/>
</dbReference>
<proteinExistence type="inferred from homology"/>
<comment type="caution">
    <text evidence="14">The sequence shown here is derived from an EMBL/GenBank/DDBJ whole genome shotgun (WGS) entry which is preliminary data.</text>
</comment>
<feature type="domain" description="Mab-21-like HhH/H2TH-like" evidence="13">
    <location>
        <begin position="258"/>
        <end position="344"/>
    </location>
</feature>
<dbReference type="InterPro" id="IPR024810">
    <property type="entry name" value="MAB21L/cGLR"/>
</dbReference>
<dbReference type="PANTHER" id="PTHR10656">
    <property type="entry name" value="CELL FATE DETERMINING PROTEIN MAB21-RELATED"/>
    <property type="match status" value="1"/>
</dbReference>
<keyword evidence="10" id="KW-0342">GTP-binding</keyword>
<dbReference type="Proteomes" id="UP001059596">
    <property type="component" value="Chromosome 3R"/>
</dbReference>
<keyword evidence="15" id="KW-1185">Reference proteome</keyword>
<dbReference type="InterPro" id="IPR046903">
    <property type="entry name" value="Mab-21-like_nuc_Trfase"/>
</dbReference>
<evidence type="ECO:0000256" key="11">
    <source>
        <dbReference type="ARBA" id="ARBA00023211"/>
    </source>
</evidence>
<evidence type="ECO:0000256" key="6">
    <source>
        <dbReference type="ARBA" id="ARBA00022723"/>
    </source>
</evidence>
<dbReference type="SMART" id="SM01265">
    <property type="entry name" value="Mab-21"/>
    <property type="match status" value="1"/>
</dbReference>
<dbReference type="GO" id="GO:0005524">
    <property type="term" value="F:ATP binding"/>
    <property type="evidence" value="ECO:0007669"/>
    <property type="project" value="UniProtKB-KW"/>
</dbReference>
<gene>
    <name evidence="14" type="ORF">M5D96_001797</name>
</gene>
<evidence type="ECO:0000256" key="5">
    <source>
        <dbReference type="ARBA" id="ARBA00022695"/>
    </source>
</evidence>
<dbReference type="AlphaFoldDB" id="A0A9P9YZM3"/>
<evidence type="ECO:0000256" key="10">
    <source>
        <dbReference type="ARBA" id="ARBA00023134"/>
    </source>
</evidence>
<keyword evidence="11" id="KW-0464">Manganese</keyword>
<comment type="cofactor">
    <cofactor evidence="1">
        <name>Mn(2+)</name>
        <dbReference type="ChEBI" id="CHEBI:29035"/>
    </cofactor>
</comment>
<keyword evidence="4" id="KW-0808">Transferase</keyword>
<keyword evidence="6" id="KW-0479">Metal-binding</keyword>
<feature type="domain" description="Mab-21-like nucleotidyltransferase" evidence="12">
    <location>
        <begin position="83"/>
        <end position="211"/>
    </location>
</feature>
<evidence type="ECO:0000256" key="3">
    <source>
        <dbReference type="ARBA" id="ARBA00008307"/>
    </source>
</evidence>
<dbReference type="Pfam" id="PF03281">
    <property type="entry name" value="Mab-21"/>
    <property type="match status" value="1"/>
</dbReference>
<dbReference type="Pfam" id="PF20266">
    <property type="entry name" value="Mab-21_C"/>
    <property type="match status" value="1"/>
</dbReference>
<evidence type="ECO:0000256" key="7">
    <source>
        <dbReference type="ARBA" id="ARBA00022741"/>
    </source>
</evidence>
<organism evidence="14 15">
    <name type="scientific">Drosophila gunungcola</name>
    <name type="common">fruit fly</name>
    <dbReference type="NCBI Taxonomy" id="103775"/>
    <lineage>
        <taxon>Eukaryota</taxon>
        <taxon>Metazoa</taxon>
        <taxon>Ecdysozoa</taxon>
        <taxon>Arthropoda</taxon>
        <taxon>Hexapoda</taxon>
        <taxon>Insecta</taxon>
        <taxon>Pterygota</taxon>
        <taxon>Neoptera</taxon>
        <taxon>Endopterygota</taxon>
        <taxon>Diptera</taxon>
        <taxon>Brachycera</taxon>
        <taxon>Muscomorpha</taxon>
        <taxon>Ephydroidea</taxon>
        <taxon>Drosophilidae</taxon>
        <taxon>Drosophila</taxon>
        <taxon>Sophophora</taxon>
    </lineage>
</organism>
<evidence type="ECO:0000259" key="13">
    <source>
        <dbReference type="Pfam" id="PF20266"/>
    </source>
</evidence>
<dbReference type="InterPro" id="IPR046906">
    <property type="entry name" value="Mab-21_HhH/H2TH-like"/>
</dbReference>
<dbReference type="GO" id="GO:0016779">
    <property type="term" value="F:nucleotidyltransferase activity"/>
    <property type="evidence" value="ECO:0007669"/>
    <property type="project" value="UniProtKB-KW"/>
</dbReference>
<comment type="cofactor">
    <cofactor evidence="2">
        <name>Mg(2+)</name>
        <dbReference type="ChEBI" id="CHEBI:18420"/>
    </cofactor>
</comment>
<reference evidence="14" key="1">
    <citation type="journal article" date="2023" name="Genome Biol. Evol.">
        <title>Long-read-based Genome Assembly of Drosophila gunungcola Reveals Fewer Chemosensory Genes in Flower-breeding Species.</title>
        <authorList>
            <person name="Negi A."/>
            <person name="Liao B.Y."/>
            <person name="Yeh S.D."/>
        </authorList>
    </citation>
    <scope>NUCLEOTIDE SEQUENCE</scope>
    <source>
        <strain evidence="14">Sukarami</strain>
    </source>
</reference>
<keyword evidence="5" id="KW-0548">Nucleotidyltransferase</keyword>
<keyword evidence="7" id="KW-0547">Nucleotide-binding</keyword>
<evidence type="ECO:0000313" key="14">
    <source>
        <dbReference type="EMBL" id="KAI8045614.1"/>
    </source>
</evidence>
<evidence type="ECO:0000256" key="1">
    <source>
        <dbReference type="ARBA" id="ARBA00001936"/>
    </source>
</evidence>
<dbReference type="GO" id="GO:0046872">
    <property type="term" value="F:metal ion binding"/>
    <property type="evidence" value="ECO:0007669"/>
    <property type="project" value="UniProtKB-KW"/>
</dbReference>
<dbReference type="PANTHER" id="PTHR10656:SF42">
    <property type="entry name" value="CYCLIC GMP-AMP SYNTHASE-LIKE PROTEIN-RELATED"/>
    <property type="match status" value="1"/>
</dbReference>
<keyword evidence="8" id="KW-0067">ATP-binding</keyword>
<dbReference type="Gene3D" id="1.10.1410.40">
    <property type="match status" value="1"/>
</dbReference>
<evidence type="ECO:0000313" key="15">
    <source>
        <dbReference type="Proteomes" id="UP001059596"/>
    </source>
</evidence>
<evidence type="ECO:0000256" key="4">
    <source>
        <dbReference type="ARBA" id="ARBA00022679"/>
    </source>
</evidence>
<evidence type="ECO:0000256" key="2">
    <source>
        <dbReference type="ARBA" id="ARBA00001946"/>
    </source>
</evidence>
<evidence type="ECO:0000256" key="8">
    <source>
        <dbReference type="ARBA" id="ARBA00022840"/>
    </source>
</evidence>
<protein>
    <submittedName>
        <fullName evidence="14">Uncharacterized protein</fullName>
    </submittedName>
</protein>
<accession>A0A9P9YZM3</accession>
<evidence type="ECO:0000259" key="12">
    <source>
        <dbReference type="Pfam" id="PF03281"/>
    </source>
</evidence>
<dbReference type="GO" id="GO:0005525">
    <property type="term" value="F:GTP binding"/>
    <property type="evidence" value="ECO:0007669"/>
    <property type="project" value="UniProtKB-KW"/>
</dbReference>
<evidence type="ECO:0000256" key="9">
    <source>
        <dbReference type="ARBA" id="ARBA00022842"/>
    </source>
</evidence>